<proteinExistence type="predicted"/>
<gene>
    <name evidence="1" type="ORF">NSMM_70007</name>
</gene>
<dbReference type="EMBL" id="FMWO01000080">
    <property type="protein sequence ID" value="SCZ86727.1"/>
    <property type="molecule type" value="Genomic_DNA"/>
</dbReference>
<protein>
    <submittedName>
        <fullName evidence="1">Uncharacterized protein</fullName>
    </submittedName>
</protein>
<organism evidence="1 2">
    <name type="scientific">Nitrosomonas mobilis</name>
    <dbReference type="NCBI Taxonomy" id="51642"/>
    <lineage>
        <taxon>Bacteria</taxon>
        <taxon>Pseudomonadati</taxon>
        <taxon>Pseudomonadota</taxon>
        <taxon>Betaproteobacteria</taxon>
        <taxon>Nitrosomonadales</taxon>
        <taxon>Nitrosomonadaceae</taxon>
        <taxon>Nitrosomonas</taxon>
    </lineage>
</organism>
<accession>A0A1G5SIA9</accession>
<evidence type="ECO:0000313" key="2">
    <source>
        <dbReference type="Proteomes" id="UP000198729"/>
    </source>
</evidence>
<dbReference type="STRING" id="51642.NSMM_70007"/>
<dbReference type="Proteomes" id="UP000198729">
    <property type="component" value="Unassembled WGS sequence"/>
</dbReference>
<dbReference type="AlphaFoldDB" id="A0A1G5SIA9"/>
<sequence>MTAEFDKGYVCIKRWNYLFVE</sequence>
<reference evidence="1 2" key="1">
    <citation type="submission" date="2016-10" db="EMBL/GenBank/DDBJ databases">
        <authorList>
            <person name="de Groot N.N."/>
        </authorList>
    </citation>
    <scope>NUCLEOTIDE SEQUENCE [LARGE SCALE GENOMIC DNA]</scope>
    <source>
        <strain evidence="1">1</strain>
    </source>
</reference>
<name>A0A1G5SIA9_9PROT</name>
<evidence type="ECO:0000313" key="1">
    <source>
        <dbReference type="EMBL" id="SCZ86727.1"/>
    </source>
</evidence>
<keyword evidence="2" id="KW-1185">Reference proteome</keyword>